<dbReference type="EMBL" id="CAFAAG010000018">
    <property type="protein sequence ID" value="CAB4788890.1"/>
    <property type="molecule type" value="Genomic_DNA"/>
</dbReference>
<sequence>MEGRLGPVWQRSNSSSRWLLFVHGCVHGHCRHYSNRFDGRALEMEQFCGLGFFLWRYLLSDHCCVDVGRWLVGKNLELHVIGRRLRRLCRFWCCARSRWCSSIYRSNCVGATHWKVWCRRQAAHDCWPSRANGDARNIHFVVRMVWL</sequence>
<proteinExistence type="predicted"/>
<reference evidence="1" key="1">
    <citation type="submission" date="2020-05" db="EMBL/GenBank/DDBJ databases">
        <authorList>
            <person name="Chiriac C."/>
            <person name="Salcher M."/>
            <person name="Ghai R."/>
            <person name="Kavagutti S V."/>
        </authorList>
    </citation>
    <scope>NUCLEOTIDE SEQUENCE</scope>
</reference>
<evidence type="ECO:0000313" key="1">
    <source>
        <dbReference type="EMBL" id="CAB4788890.1"/>
    </source>
</evidence>
<dbReference type="AlphaFoldDB" id="A0A6J6WVE0"/>
<protein>
    <submittedName>
        <fullName evidence="1">Unannotated protein</fullName>
    </submittedName>
</protein>
<name>A0A6J6WVE0_9ZZZZ</name>
<organism evidence="1">
    <name type="scientific">freshwater metagenome</name>
    <dbReference type="NCBI Taxonomy" id="449393"/>
    <lineage>
        <taxon>unclassified sequences</taxon>
        <taxon>metagenomes</taxon>
        <taxon>ecological metagenomes</taxon>
    </lineage>
</organism>
<accession>A0A6J6WVE0</accession>
<gene>
    <name evidence="1" type="ORF">UFOPK2975_00413</name>
</gene>